<gene>
    <name evidence="2" type="ORF">ETSY2_07335</name>
</gene>
<dbReference type="PATRIC" id="fig|1429439.4.peg.1259"/>
<organism evidence="2 3">
    <name type="scientific">Candidatus Entotheonella gemina</name>
    <dbReference type="NCBI Taxonomy" id="1429439"/>
    <lineage>
        <taxon>Bacteria</taxon>
        <taxon>Pseudomonadati</taxon>
        <taxon>Nitrospinota/Tectimicrobiota group</taxon>
        <taxon>Candidatus Tectimicrobiota</taxon>
        <taxon>Candidatus Entotheonellia</taxon>
        <taxon>Candidatus Entotheonellales</taxon>
        <taxon>Candidatus Entotheonellaceae</taxon>
        <taxon>Candidatus Entotheonella</taxon>
    </lineage>
</organism>
<dbReference type="Proteomes" id="UP000019140">
    <property type="component" value="Unassembled WGS sequence"/>
</dbReference>
<evidence type="ECO:0000313" key="3">
    <source>
        <dbReference type="Proteomes" id="UP000019140"/>
    </source>
</evidence>
<evidence type="ECO:0000259" key="1">
    <source>
        <dbReference type="Pfam" id="PF01548"/>
    </source>
</evidence>
<dbReference type="GO" id="GO:0004803">
    <property type="term" value="F:transposase activity"/>
    <property type="evidence" value="ECO:0007669"/>
    <property type="project" value="InterPro"/>
</dbReference>
<dbReference type="AlphaFoldDB" id="W4MD26"/>
<protein>
    <recommendedName>
        <fullName evidence="1">Transposase IS110-like N-terminal domain-containing protein</fullName>
    </recommendedName>
</protein>
<proteinExistence type="predicted"/>
<name>W4MD26_9BACT</name>
<dbReference type="GO" id="GO:0006313">
    <property type="term" value="P:DNA transposition"/>
    <property type="evidence" value="ECO:0007669"/>
    <property type="project" value="InterPro"/>
</dbReference>
<accession>W4MD26</accession>
<reference evidence="2 3" key="1">
    <citation type="journal article" date="2014" name="Nature">
        <title>An environmental bacterial taxon with a large and distinct metabolic repertoire.</title>
        <authorList>
            <person name="Wilson M.C."/>
            <person name="Mori T."/>
            <person name="Ruckert C."/>
            <person name="Uria A.R."/>
            <person name="Helf M.J."/>
            <person name="Takada K."/>
            <person name="Gernert C."/>
            <person name="Steffens U.A."/>
            <person name="Heycke N."/>
            <person name="Schmitt S."/>
            <person name="Rinke C."/>
            <person name="Helfrich E.J."/>
            <person name="Brachmann A.O."/>
            <person name="Gurgui C."/>
            <person name="Wakimoto T."/>
            <person name="Kracht M."/>
            <person name="Crusemann M."/>
            <person name="Hentschel U."/>
            <person name="Abe I."/>
            <person name="Matsunaga S."/>
            <person name="Kalinowski J."/>
            <person name="Takeyama H."/>
            <person name="Piel J."/>
        </authorList>
    </citation>
    <scope>NUCLEOTIDE SEQUENCE [LARGE SCALE GENOMIC DNA]</scope>
    <source>
        <strain evidence="3">TSY2</strain>
    </source>
</reference>
<sequence length="148" mass="16646">MLETIPLEVRVRVDIGAHQHRVAIGLSSGEVLEEFDIQHRAEGFDPFFARIATYEQQYACSVAVAMEGFNGYARPVDTMIRARDYRLYNINNLKLARFKEIFPGAAKSDALDARKGLELFPLRDHLPLAKDVLQEVAATPEENDILAS</sequence>
<keyword evidence="3" id="KW-1185">Reference proteome</keyword>
<dbReference type="InterPro" id="IPR002525">
    <property type="entry name" value="Transp_IS110-like_N"/>
</dbReference>
<dbReference type="Pfam" id="PF01548">
    <property type="entry name" value="DEDD_Tnp_IS110"/>
    <property type="match status" value="1"/>
</dbReference>
<feature type="domain" description="Transposase IS110-like N-terminal" evidence="1">
    <location>
        <begin position="13"/>
        <end position="114"/>
    </location>
</feature>
<evidence type="ECO:0000313" key="2">
    <source>
        <dbReference type="EMBL" id="ETX08105.1"/>
    </source>
</evidence>
<dbReference type="GO" id="GO:0003677">
    <property type="term" value="F:DNA binding"/>
    <property type="evidence" value="ECO:0007669"/>
    <property type="project" value="InterPro"/>
</dbReference>
<dbReference type="HOGENOM" id="CLU_1755494_0_0_7"/>
<comment type="caution">
    <text evidence="2">The sequence shown here is derived from an EMBL/GenBank/DDBJ whole genome shotgun (WGS) entry which is preliminary data.</text>
</comment>
<dbReference type="EMBL" id="AZHX01000302">
    <property type="protein sequence ID" value="ETX08105.1"/>
    <property type="molecule type" value="Genomic_DNA"/>
</dbReference>